<keyword evidence="6" id="KW-1185">Reference proteome</keyword>
<dbReference type="InterPro" id="IPR035587">
    <property type="entry name" value="DUS-like_FMN-bd"/>
</dbReference>
<dbReference type="PANTHER" id="PTHR42907">
    <property type="entry name" value="FMN-LINKED OXIDOREDUCTASES SUPERFAMILY PROTEIN"/>
    <property type="match status" value="1"/>
</dbReference>
<keyword evidence="2" id="KW-0521">NADP</keyword>
<keyword evidence="1" id="KW-0820">tRNA-binding</keyword>
<dbReference type="SUPFAM" id="SSF51395">
    <property type="entry name" value="FMN-linked oxidoreductases"/>
    <property type="match status" value="1"/>
</dbReference>
<reference evidence="5 6" key="1">
    <citation type="submission" date="2022-07" db="EMBL/GenBank/DDBJ databases">
        <title>Genome-wide signatures of adaptation to extreme environments.</title>
        <authorList>
            <person name="Cho C.H."/>
            <person name="Yoon H.S."/>
        </authorList>
    </citation>
    <scope>NUCLEOTIDE SEQUENCE [LARGE SCALE GENOMIC DNA]</scope>
    <source>
        <strain evidence="5 6">108.79 E11</strain>
    </source>
</reference>
<evidence type="ECO:0000256" key="2">
    <source>
        <dbReference type="ARBA" id="ARBA00022857"/>
    </source>
</evidence>
<dbReference type="CDD" id="cd02801">
    <property type="entry name" value="DUS_like_FMN"/>
    <property type="match status" value="1"/>
</dbReference>
<dbReference type="Gene3D" id="3.20.20.70">
    <property type="entry name" value="Aldolase class I"/>
    <property type="match status" value="1"/>
</dbReference>
<gene>
    <name evidence="5" type="ORF">GAYE_SCF48G6002</name>
</gene>
<proteinExistence type="predicted"/>
<evidence type="ECO:0000313" key="5">
    <source>
        <dbReference type="EMBL" id="KAK4528068.1"/>
    </source>
</evidence>
<evidence type="ECO:0000256" key="1">
    <source>
        <dbReference type="ARBA" id="ARBA00022555"/>
    </source>
</evidence>
<name>A0AAV9ILC6_9RHOD</name>
<evidence type="ECO:0000259" key="4">
    <source>
        <dbReference type="Pfam" id="PF01207"/>
    </source>
</evidence>
<dbReference type="Pfam" id="PF01207">
    <property type="entry name" value="Dus"/>
    <property type="match status" value="1"/>
</dbReference>
<evidence type="ECO:0000256" key="3">
    <source>
        <dbReference type="ARBA" id="ARBA00022884"/>
    </source>
</evidence>
<dbReference type="GO" id="GO:0000049">
    <property type="term" value="F:tRNA binding"/>
    <property type="evidence" value="ECO:0007669"/>
    <property type="project" value="UniProtKB-KW"/>
</dbReference>
<organism evidence="5 6">
    <name type="scientific">Galdieria yellowstonensis</name>
    <dbReference type="NCBI Taxonomy" id="3028027"/>
    <lineage>
        <taxon>Eukaryota</taxon>
        <taxon>Rhodophyta</taxon>
        <taxon>Bangiophyceae</taxon>
        <taxon>Galdieriales</taxon>
        <taxon>Galdieriaceae</taxon>
        <taxon>Galdieria</taxon>
    </lineage>
</organism>
<comment type="caution">
    <text evidence="5">The sequence shown here is derived from an EMBL/GenBank/DDBJ whole genome shotgun (WGS) entry which is preliminary data.</text>
</comment>
<protein>
    <recommendedName>
        <fullName evidence="4">DUS-like FMN-binding domain-containing protein</fullName>
    </recommendedName>
</protein>
<keyword evidence="3" id="KW-0694">RNA-binding</keyword>
<evidence type="ECO:0000313" key="6">
    <source>
        <dbReference type="Proteomes" id="UP001300502"/>
    </source>
</evidence>
<dbReference type="InterPro" id="IPR004653">
    <property type="entry name" value="DusA"/>
</dbReference>
<dbReference type="AlphaFoldDB" id="A0AAV9ILC6"/>
<dbReference type="PANTHER" id="PTHR42907:SF1">
    <property type="entry name" value="FMN-LINKED OXIDOREDUCTASES SUPERFAMILY PROTEIN"/>
    <property type="match status" value="1"/>
</dbReference>
<dbReference type="GO" id="GO:0017150">
    <property type="term" value="F:tRNA dihydrouridine synthase activity"/>
    <property type="evidence" value="ECO:0007669"/>
    <property type="project" value="InterPro"/>
</dbReference>
<feature type="domain" description="DUS-like FMN-binding" evidence="4">
    <location>
        <begin position="59"/>
        <end position="362"/>
    </location>
</feature>
<accession>A0AAV9ILC6</accession>
<dbReference type="NCBIfam" id="NF008774">
    <property type="entry name" value="PRK11815.1"/>
    <property type="match status" value="1"/>
</dbReference>
<sequence length="406" mass="46613">MPRDRIEWRPYLLFVPGGTTRVAPCVRAPCNRCTCPCVFNGSRRRFMVCNLTSRHLFSVAPMMDVTDKHFRSLARIISKRAFLYTEMIVDNVILYSDWKKLERILDNDVVQRPLCLQVGGSEPEKVSRAVHIAHQVFPYDDYNLNCGCPSDKVSSQGCFGAVLMKDPEKVARITSQVANKIGKPMSVKCRIGVDNHDSYEFLYNFVRTVSTLGHVTHFIIHARSAWLSGLSPKENRSKPPIRYDYVYRLVQDFPHLYFTLNGQVSTLKDVFMHLSKGVEGVMLGRAVMERPWDSLRLVDAVLYDDFCTKMNRLDVVEKYLRGIAPYEDHISRYVLVKPVLQLFAGEQNSRLFRSKCSDYLQKSYSASDAIKYALKTLPQTVLERENWNAEQLLCCRAEKKVALPCN</sequence>
<dbReference type="InterPro" id="IPR013785">
    <property type="entry name" value="Aldolase_TIM"/>
</dbReference>
<dbReference type="EMBL" id="JANCYU010000059">
    <property type="protein sequence ID" value="KAK4528068.1"/>
    <property type="molecule type" value="Genomic_DNA"/>
</dbReference>
<dbReference type="Proteomes" id="UP001300502">
    <property type="component" value="Unassembled WGS sequence"/>
</dbReference>